<dbReference type="Gene3D" id="2.60.40.10">
    <property type="entry name" value="Immunoglobulins"/>
    <property type="match status" value="1"/>
</dbReference>
<dbReference type="InterPro" id="IPR013783">
    <property type="entry name" value="Ig-like_fold"/>
</dbReference>
<dbReference type="InterPro" id="IPR003961">
    <property type="entry name" value="FN3_dom"/>
</dbReference>
<dbReference type="OrthoDB" id="6121520at2759"/>
<dbReference type="Pfam" id="PF00041">
    <property type="entry name" value="fn3"/>
    <property type="match status" value="1"/>
</dbReference>
<keyword evidence="1" id="KW-0812">Transmembrane</keyword>
<dbReference type="Proteomes" id="UP000597762">
    <property type="component" value="Unassembled WGS sequence"/>
</dbReference>
<dbReference type="EMBL" id="CAHIKZ030000789">
    <property type="protein sequence ID" value="CAE1238795.1"/>
    <property type="molecule type" value="Genomic_DNA"/>
</dbReference>
<gene>
    <name evidence="3" type="ORF">SPHA_21498</name>
</gene>
<dbReference type="AlphaFoldDB" id="A0A812BTL5"/>
<feature type="transmembrane region" description="Helical" evidence="1">
    <location>
        <begin position="108"/>
        <end position="134"/>
    </location>
</feature>
<evidence type="ECO:0000313" key="4">
    <source>
        <dbReference type="Proteomes" id="UP000597762"/>
    </source>
</evidence>
<keyword evidence="1" id="KW-1133">Transmembrane helix</keyword>
<evidence type="ECO:0000256" key="1">
    <source>
        <dbReference type="SAM" id="Phobius"/>
    </source>
</evidence>
<comment type="caution">
    <text evidence="3">The sequence shown here is derived from an EMBL/GenBank/DDBJ whole genome shotgun (WGS) entry which is preliminary data.</text>
</comment>
<sequence length="294" mass="32884">MVSTTTAAAAMQYLHHVRVDSTTDSSIHLTWSIKEDATSQITGFQVHFQKVASSYIQYSAMLSSLTTSYKIRNLVADTFYKVCVVMYRNDTQQGQTRQQCTGASTTSWHLPVSVGSSIGAMLALSLIVLMVLVARCPTVMRRRKGPADTGKYDSMTSNLHDDHLEMSDTTLQVQDDPFSDQDSIIVEVPVSFHEQAVKHHRQSLNEGYTNGNQCFYLSTTPPQAGYVQTQATYVPHIHHVRPHLQHQGSICTYEGCIEEIPHCSHMHSTVVNIEHQPPLSRLDHQTSLDQNNPL</sequence>
<dbReference type="PROSITE" id="PS50853">
    <property type="entry name" value="FN3"/>
    <property type="match status" value="1"/>
</dbReference>
<organism evidence="3 4">
    <name type="scientific">Acanthosepion pharaonis</name>
    <name type="common">Pharaoh cuttlefish</name>
    <name type="synonym">Sepia pharaonis</name>
    <dbReference type="NCBI Taxonomy" id="158019"/>
    <lineage>
        <taxon>Eukaryota</taxon>
        <taxon>Metazoa</taxon>
        <taxon>Spiralia</taxon>
        <taxon>Lophotrochozoa</taxon>
        <taxon>Mollusca</taxon>
        <taxon>Cephalopoda</taxon>
        <taxon>Coleoidea</taxon>
        <taxon>Decapodiformes</taxon>
        <taxon>Sepiida</taxon>
        <taxon>Sepiina</taxon>
        <taxon>Sepiidae</taxon>
        <taxon>Acanthosepion</taxon>
    </lineage>
</organism>
<evidence type="ECO:0000259" key="2">
    <source>
        <dbReference type="PROSITE" id="PS50853"/>
    </source>
</evidence>
<dbReference type="SUPFAM" id="SSF49265">
    <property type="entry name" value="Fibronectin type III"/>
    <property type="match status" value="1"/>
</dbReference>
<evidence type="ECO:0000313" key="3">
    <source>
        <dbReference type="EMBL" id="CAE1238795.1"/>
    </source>
</evidence>
<protein>
    <recommendedName>
        <fullName evidence="2">Fibronectin type-III domain-containing protein</fullName>
    </recommendedName>
</protein>
<dbReference type="CDD" id="cd00063">
    <property type="entry name" value="FN3"/>
    <property type="match status" value="1"/>
</dbReference>
<reference evidence="3" key="1">
    <citation type="submission" date="2021-01" db="EMBL/GenBank/DDBJ databases">
        <authorList>
            <person name="Li R."/>
            <person name="Bekaert M."/>
        </authorList>
    </citation>
    <scope>NUCLEOTIDE SEQUENCE</scope>
    <source>
        <strain evidence="3">Farmed</strain>
    </source>
</reference>
<keyword evidence="1" id="KW-0472">Membrane</keyword>
<name>A0A812BTL5_ACAPH</name>
<keyword evidence="4" id="KW-1185">Reference proteome</keyword>
<dbReference type="InterPro" id="IPR036116">
    <property type="entry name" value="FN3_sf"/>
</dbReference>
<accession>A0A812BTL5</accession>
<feature type="domain" description="Fibronectin type-III" evidence="2">
    <location>
        <begin position="13"/>
        <end position="108"/>
    </location>
</feature>
<proteinExistence type="predicted"/>